<name>A0A2R5G286_9STRA</name>
<sequence length="396" mass="44064">MYATNSSEAPTETSCLCSSAKNNSNRAHGSGRAITYSNLISSTADYNLRSGIYTSPYLHRCAVQVDVDTEYICNVGGRENAAHFITPPAAGKYPRVDPDQSDGIFSFAVIADGGQTRYSNATYHGALSWLRAKRASTLLYAGDLAYSDGEPLRWDSFGRLAEPLLSSVVTMWAPGNHELSAQEAYGGYLDRYGSTARELWFAERRGPVHFLSLCSYCRTEPGSAQFRWLELELERASQGRDKTPWIIVQFHAPFYCSNPSHHEKAKPMRTGMEPLFVEHHVDLVISGHVHAYERTTPMQYGRPSTCGPTYVVVGDGGNREKASPFLRIGALAPSWSAFRQSSFGFASMEIQNATHANWTWHRNPHDFDHFPEQPITPLGSFAREDAVVMDRTDCRA</sequence>
<evidence type="ECO:0000259" key="4">
    <source>
        <dbReference type="Pfam" id="PF14008"/>
    </source>
</evidence>
<dbReference type="PANTHER" id="PTHR22953:SF153">
    <property type="entry name" value="PURPLE ACID PHOSPHATASE"/>
    <property type="match status" value="1"/>
</dbReference>
<dbReference type="InterPro" id="IPR041792">
    <property type="entry name" value="MPP_PAP"/>
</dbReference>
<evidence type="ECO:0000256" key="2">
    <source>
        <dbReference type="ARBA" id="ARBA00023180"/>
    </source>
</evidence>
<dbReference type="GO" id="GO:0003993">
    <property type="term" value="F:acid phosphatase activity"/>
    <property type="evidence" value="ECO:0007669"/>
    <property type="project" value="InterPro"/>
</dbReference>
<dbReference type="AlphaFoldDB" id="A0A2R5G286"/>
<dbReference type="EMBL" id="BEYU01000011">
    <property type="protein sequence ID" value="GBG25126.1"/>
    <property type="molecule type" value="Genomic_DNA"/>
</dbReference>
<accession>A0A2R5G286</accession>
<dbReference type="InterPro" id="IPR004843">
    <property type="entry name" value="Calcineurin-like_PHP"/>
</dbReference>
<evidence type="ECO:0000256" key="1">
    <source>
        <dbReference type="ARBA" id="ARBA00022729"/>
    </source>
</evidence>
<dbReference type="Proteomes" id="UP000241890">
    <property type="component" value="Unassembled WGS sequence"/>
</dbReference>
<dbReference type="PANTHER" id="PTHR22953">
    <property type="entry name" value="ACID PHOSPHATASE RELATED"/>
    <property type="match status" value="1"/>
</dbReference>
<gene>
    <name evidence="5" type="ORF">FCC1311_013432</name>
</gene>
<evidence type="ECO:0000259" key="3">
    <source>
        <dbReference type="Pfam" id="PF00149"/>
    </source>
</evidence>
<keyword evidence="1" id="KW-0732">Signal</keyword>
<comment type="caution">
    <text evidence="5">The sequence shown here is derived from an EMBL/GenBank/DDBJ whole genome shotgun (WGS) entry which is preliminary data.</text>
</comment>
<dbReference type="InterPro" id="IPR039331">
    <property type="entry name" value="PAPs-like"/>
</dbReference>
<dbReference type="InParanoid" id="A0A2R5G286"/>
<reference evidence="5 6" key="1">
    <citation type="submission" date="2017-12" db="EMBL/GenBank/DDBJ databases">
        <title>Sequencing, de novo assembly and annotation of complete genome of a new Thraustochytrid species, strain FCC1311.</title>
        <authorList>
            <person name="Sedici K."/>
            <person name="Godart F."/>
            <person name="Aiese Cigliano R."/>
            <person name="Sanseverino W."/>
            <person name="Barakat M."/>
            <person name="Ortet P."/>
            <person name="Marechal E."/>
            <person name="Cagnac O."/>
            <person name="Amato A."/>
        </authorList>
    </citation>
    <scope>NUCLEOTIDE SEQUENCE [LARGE SCALE GENOMIC DNA]</scope>
</reference>
<proteinExistence type="predicted"/>
<keyword evidence="2" id="KW-0325">Glycoprotein</keyword>
<feature type="domain" description="Purple acid phosphatase C-terminal" evidence="4">
    <location>
        <begin position="307"/>
        <end position="363"/>
    </location>
</feature>
<protein>
    <submittedName>
        <fullName evidence="5">Purple acid phosphatase</fullName>
    </submittedName>
</protein>
<dbReference type="SUPFAM" id="SSF56300">
    <property type="entry name" value="Metallo-dependent phosphatases"/>
    <property type="match status" value="1"/>
</dbReference>
<evidence type="ECO:0000313" key="6">
    <source>
        <dbReference type="Proteomes" id="UP000241890"/>
    </source>
</evidence>
<dbReference type="InterPro" id="IPR029052">
    <property type="entry name" value="Metallo-depent_PP-like"/>
</dbReference>
<keyword evidence="6" id="KW-1185">Reference proteome</keyword>
<feature type="domain" description="Calcineurin-like phosphoesterase" evidence="3">
    <location>
        <begin position="107"/>
        <end position="292"/>
    </location>
</feature>
<dbReference type="Pfam" id="PF00149">
    <property type="entry name" value="Metallophos"/>
    <property type="match status" value="1"/>
</dbReference>
<dbReference type="InterPro" id="IPR025733">
    <property type="entry name" value="PAPs_C"/>
</dbReference>
<dbReference type="CDD" id="cd00839">
    <property type="entry name" value="MPP_PAPs"/>
    <property type="match status" value="1"/>
</dbReference>
<dbReference type="Gene3D" id="3.60.21.10">
    <property type="match status" value="1"/>
</dbReference>
<evidence type="ECO:0000313" key="5">
    <source>
        <dbReference type="EMBL" id="GBG25126.1"/>
    </source>
</evidence>
<dbReference type="OrthoDB" id="45007at2759"/>
<dbReference type="Pfam" id="PF14008">
    <property type="entry name" value="Metallophos_C"/>
    <property type="match status" value="1"/>
</dbReference>
<organism evidence="5 6">
    <name type="scientific">Hondaea fermentalgiana</name>
    <dbReference type="NCBI Taxonomy" id="2315210"/>
    <lineage>
        <taxon>Eukaryota</taxon>
        <taxon>Sar</taxon>
        <taxon>Stramenopiles</taxon>
        <taxon>Bigyra</taxon>
        <taxon>Labyrinthulomycetes</taxon>
        <taxon>Thraustochytrida</taxon>
        <taxon>Thraustochytriidae</taxon>
        <taxon>Hondaea</taxon>
    </lineage>
</organism>